<evidence type="ECO:0000313" key="2">
    <source>
        <dbReference type="Proteomes" id="UP000017836"/>
    </source>
</evidence>
<dbReference type="Proteomes" id="UP000017836">
    <property type="component" value="Unassembled WGS sequence"/>
</dbReference>
<proteinExistence type="predicted"/>
<reference evidence="2" key="1">
    <citation type="journal article" date="2013" name="Science">
        <title>The Amborella genome and the evolution of flowering plants.</title>
        <authorList>
            <consortium name="Amborella Genome Project"/>
        </authorList>
    </citation>
    <scope>NUCLEOTIDE SEQUENCE [LARGE SCALE GENOMIC DNA]</scope>
</reference>
<dbReference type="AlphaFoldDB" id="W1NHV3"/>
<dbReference type="HOGENOM" id="CLU_2267363_0_0_1"/>
<gene>
    <name evidence="1" type="ORF">AMTR_s00008p00199080</name>
</gene>
<keyword evidence="2" id="KW-1185">Reference proteome</keyword>
<protein>
    <submittedName>
        <fullName evidence="1">Uncharacterized protein</fullName>
    </submittedName>
</protein>
<name>W1NHV3_AMBTC</name>
<sequence>MSHAYPENLFSYQRNGLTTKPTLLEAKGGFGLIQNHRFSRSGFVGVSVDHRVVDSWFWSLFQRIKLGNDTWQSGSKWGHVSGLHVGSELLAAMRDKIPTSNPT</sequence>
<evidence type="ECO:0000313" key="1">
    <source>
        <dbReference type="EMBL" id="ERM95367.1"/>
    </source>
</evidence>
<organism evidence="1 2">
    <name type="scientific">Amborella trichopoda</name>
    <dbReference type="NCBI Taxonomy" id="13333"/>
    <lineage>
        <taxon>Eukaryota</taxon>
        <taxon>Viridiplantae</taxon>
        <taxon>Streptophyta</taxon>
        <taxon>Embryophyta</taxon>
        <taxon>Tracheophyta</taxon>
        <taxon>Spermatophyta</taxon>
        <taxon>Magnoliopsida</taxon>
        <taxon>Amborellales</taxon>
        <taxon>Amborellaceae</taxon>
        <taxon>Amborella</taxon>
    </lineage>
</organism>
<dbReference type="EMBL" id="KI397486">
    <property type="protein sequence ID" value="ERM95367.1"/>
    <property type="molecule type" value="Genomic_DNA"/>
</dbReference>
<dbReference type="Gramene" id="ERM95367">
    <property type="protein sequence ID" value="ERM95367"/>
    <property type="gene ID" value="AMTR_s00008p00199080"/>
</dbReference>
<accession>W1NHV3</accession>